<dbReference type="InterPro" id="IPR001387">
    <property type="entry name" value="Cro/C1-type_HTH"/>
</dbReference>
<protein>
    <submittedName>
        <fullName evidence="3">Helix-turn-helix domain-containing protein</fullName>
    </submittedName>
</protein>
<sequence length="168" mass="17791">MAGRGIADFDPAALVRLRTAARLPQSDLAVLARAHGARMGPTHICLYEQGRRRPQLSTVRALAAALGVEVSALLKAAESEDVVRLRLAAGLTQREVALRLGIAASRWSRVERGRARLEERLLHPAARTLGTPVSRLRRALKSAGAGLGGRRLSATPGENTVTAVSPAA</sequence>
<accession>A0ABZ1YG72</accession>
<feature type="domain" description="HTH cro/C1-type" evidence="2">
    <location>
        <begin position="14"/>
        <end position="73"/>
    </location>
</feature>
<dbReference type="EMBL" id="CP109208">
    <property type="protein sequence ID" value="WUU58404.1"/>
    <property type="molecule type" value="Genomic_DNA"/>
</dbReference>
<dbReference type="Gene3D" id="1.10.260.40">
    <property type="entry name" value="lambda repressor-like DNA-binding domains"/>
    <property type="match status" value="2"/>
</dbReference>
<reference evidence="3" key="1">
    <citation type="submission" date="2022-10" db="EMBL/GenBank/DDBJ databases">
        <title>The complete genomes of actinobacterial strains from the NBC collection.</title>
        <authorList>
            <person name="Joergensen T.S."/>
            <person name="Alvarez Arevalo M."/>
            <person name="Sterndorff E.B."/>
            <person name="Faurdal D."/>
            <person name="Vuksanovic O."/>
            <person name="Mourched A.-S."/>
            <person name="Charusanti P."/>
            <person name="Shaw S."/>
            <person name="Blin K."/>
            <person name="Weber T."/>
        </authorList>
    </citation>
    <scope>NUCLEOTIDE SEQUENCE [LARGE SCALE GENOMIC DNA]</scope>
    <source>
        <strain evidence="3">NBC 01686</strain>
        <plasmid evidence="3">unnamed1</plasmid>
    </source>
</reference>
<organism evidence="3">
    <name type="scientific">Streptomyces althioticus</name>
    <dbReference type="NCBI Taxonomy" id="83380"/>
    <lineage>
        <taxon>Bacteria</taxon>
        <taxon>Bacillati</taxon>
        <taxon>Actinomycetota</taxon>
        <taxon>Actinomycetes</taxon>
        <taxon>Kitasatosporales</taxon>
        <taxon>Streptomycetaceae</taxon>
        <taxon>Streptomyces</taxon>
        <taxon>Streptomyces althioticus group</taxon>
    </lineage>
</organism>
<feature type="region of interest" description="Disordered" evidence="1">
    <location>
        <begin position="147"/>
        <end position="168"/>
    </location>
</feature>
<dbReference type="SMART" id="SM00530">
    <property type="entry name" value="HTH_XRE"/>
    <property type="match status" value="2"/>
</dbReference>
<dbReference type="RefSeq" id="WP_266477936.1">
    <property type="nucleotide sequence ID" value="NZ_CP109208.1"/>
</dbReference>
<geneLocation type="plasmid" evidence="3">
    <name>unnamed1</name>
</geneLocation>
<dbReference type="Pfam" id="PF13560">
    <property type="entry name" value="HTH_31"/>
    <property type="match status" value="2"/>
</dbReference>
<evidence type="ECO:0000256" key="1">
    <source>
        <dbReference type="SAM" id="MobiDB-lite"/>
    </source>
</evidence>
<feature type="domain" description="HTH cro/C1-type" evidence="2">
    <location>
        <begin position="82"/>
        <end position="136"/>
    </location>
</feature>
<evidence type="ECO:0000313" key="3">
    <source>
        <dbReference type="EMBL" id="WUU58404.1"/>
    </source>
</evidence>
<evidence type="ECO:0000259" key="2">
    <source>
        <dbReference type="PROSITE" id="PS50943"/>
    </source>
</evidence>
<dbReference type="PROSITE" id="PS50943">
    <property type="entry name" value="HTH_CROC1"/>
    <property type="match status" value="2"/>
</dbReference>
<dbReference type="InterPro" id="IPR010982">
    <property type="entry name" value="Lambda_DNA-bd_dom_sf"/>
</dbReference>
<feature type="compositionally biased region" description="Polar residues" evidence="1">
    <location>
        <begin position="156"/>
        <end position="168"/>
    </location>
</feature>
<dbReference type="SUPFAM" id="SSF47413">
    <property type="entry name" value="lambda repressor-like DNA-binding domains"/>
    <property type="match status" value="2"/>
</dbReference>
<name>A0ABZ1YG72_9ACTN</name>
<dbReference type="CDD" id="cd00093">
    <property type="entry name" value="HTH_XRE"/>
    <property type="match status" value="2"/>
</dbReference>
<keyword evidence="3" id="KW-0614">Plasmid</keyword>
<gene>
    <name evidence="3" type="ORF">OIE82_35080</name>
</gene>
<proteinExistence type="predicted"/>